<keyword evidence="6 15" id="KW-0698">rRNA processing</keyword>
<organism evidence="18 19">
    <name type="scientific">Olsenella profusa F0195</name>
    <dbReference type="NCBI Taxonomy" id="1125712"/>
    <lineage>
        <taxon>Bacteria</taxon>
        <taxon>Bacillati</taxon>
        <taxon>Actinomycetota</taxon>
        <taxon>Coriobacteriia</taxon>
        <taxon>Coriobacteriales</taxon>
        <taxon>Atopobiaceae</taxon>
        <taxon>Olsenella</taxon>
    </lineage>
</organism>
<dbReference type="Pfam" id="PF00035">
    <property type="entry name" value="dsrm"/>
    <property type="match status" value="1"/>
</dbReference>
<dbReference type="eggNOG" id="COG0571">
    <property type="taxonomic scope" value="Bacteria"/>
</dbReference>
<feature type="active site" evidence="15">
    <location>
        <position position="123"/>
    </location>
</feature>
<dbReference type="Pfam" id="PF14622">
    <property type="entry name" value="Ribonucleas_3_3"/>
    <property type="match status" value="1"/>
</dbReference>
<accession>U2TRP7</accession>
<evidence type="ECO:0000256" key="13">
    <source>
        <dbReference type="ARBA" id="ARBA00022842"/>
    </source>
</evidence>
<comment type="function">
    <text evidence="15">Digests double-stranded RNA. Involved in the processing of primary rRNA transcript to yield the immediate precursors to the large and small rRNAs (23S and 16S). Processes some mRNAs, and tRNAs when they are encoded in the rRNA operon. Processes pre-crRNA and tracrRNA of type II CRISPR loci if present in the organism.</text>
</comment>
<comment type="subcellular location">
    <subcellularLocation>
        <location evidence="2 15">Cytoplasm</location>
    </subcellularLocation>
</comment>
<dbReference type="GO" id="GO:0006397">
    <property type="term" value="P:mRNA processing"/>
    <property type="evidence" value="ECO:0007669"/>
    <property type="project" value="UniProtKB-UniRule"/>
</dbReference>
<dbReference type="Proteomes" id="UP000016638">
    <property type="component" value="Unassembled WGS sequence"/>
</dbReference>
<evidence type="ECO:0000259" key="16">
    <source>
        <dbReference type="PROSITE" id="PS50137"/>
    </source>
</evidence>
<evidence type="ECO:0000256" key="12">
    <source>
        <dbReference type="ARBA" id="ARBA00022801"/>
    </source>
</evidence>
<keyword evidence="5 15" id="KW-0963">Cytoplasm</keyword>
<dbReference type="SMART" id="SM00358">
    <property type="entry name" value="DSRM"/>
    <property type="match status" value="1"/>
</dbReference>
<feature type="active site" evidence="15">
    <location>
        <position position="51"/>
    </location>
</feature>
<comment type="caution">
    <text evidence="18">The sequence shown here is derived from an EMBL/GenBank/DDBJ whole genome shotgun (WGS) entry which is preliminary data.</text>
</comment>
<dbReference type="InterPro" id="IPR000999">
    <property type="entry name" value="RNase_III_dom"/>
</dbReference>
<feature type="binding site" evidence="15">
    <location>
        <position position="123"/>
    </location>
    <ligand>
        <name>Mg(2+)</name>
        <dbReference type="ChEBI" id="CHEBI:18420"/>
    </ligand>
</feature>
<dbReference type="FunFam" id="3.30.160.20:FF:000003">
    <property type="entry name" value="Ribonuclease 3"/>
    <property type="match status" value="1"/>
</dbReference>
<dbReference type="CDD" id="cd10845">
    <property type="entry name" value="DSRM_RNAse_III_family"/>
    <property type="match status" value="1"/>
</dbReference>
<evidence type="ECO:0000256" key="9">
    <source>
        <dbReference type="ARBA" id="ARBA00022722"/>
    </source>
</evidence>
<evidence type="ECO:0000256" key="2">
    <source>
        <dbReference type="ARBA" id="ARBA00004496"/>
    </source>
</evidence>
<dbReference type="PROSITE" id="PS50137">
    <property type="entry name" value="DS_RBD"/>
    <property type="match status" value="1"/>
</dbReference>
<dbReference type="Gene3D" id="1.10.1520.10">
    <property type="entry name" value="Ribonuclease III domain"/>
    <property type="match status" value="1"/>
</dbReference>
<dbReference type="PATRIC" id="fig|1125712.3.peg.927"/>
<evidence type="ECO:0000256" key="1">
    <source>
        <dbReference type="ARBA" id="ARBA00000109"/>
    </source>
</evidence>
<dbReference type="InterPro" id="IPR011907">
    <property type="entry name" value="RNase_III"/>
</dbReference>
<sequence>MKIAAHITAVEKIVGHTFSNRELLEHALTHPSAVEGRSVSASYERLEFLGDSILGAIIATEVFERFPTMDEGELTRLKISLVSGKTLSEAAQDLGIGEHIILGESERGTGARGMHSALENVYESIVGALYLDGGYEAAHRFVMRTLAARITPTLARRPVSPKSRLQEVTQRDAHCAPEYRLVGEEGPAHSPTFTSVVLVGGRRMGRGSGSSKKEAETEAACDALERLAAEGPLAATDADADASRARMRGMRCISSR</sequence>
<dbReference type="GO" id="GO:0019843">
    <property type="term" value="F:rRNA binding"/>
    <property type="evidence" value="ECO:0007669"/>
    <property type="project" value="UniProtKB-KW"/>
</dbReference>
<dbReference type="GO" id="GO:0010468">
    <property type="term" value="P:regulation of gene expression"/>
    <property type="evidence" value="ECO:0007669"/>
    <property type="project" value="TreeGrafter"/>
</dbReference>
<dbReference type="InterPro" id="IPR036389">
    <property type="entry name" value="RNase_III_sf"/>
</dbReference>
<dbReference type="EC" id="3.1.26.3" evidence="15"/>
<dbReference type="RefSeq" id="WP_021725888.1">
    <property type="nucleotide sequence ID" value="NZ_AWEZ01000043.1"/>
</dbReference>
<evidence type="ECO:0000256" key="4">
    <source>
        <dbReference type="ARBA" id="ARBA00011738"/>
    </source>
</evidence>
<evidence type="ECO:0000256" key="15">
    <source>
        <dbReference type="HAMAP-Rule" id="MF_00104"/>
    </source>
</evidence>
<dbReference type="GO" id="GO:0008033">
    <property type="term" value="P:tRNA processing"/>
    <property type="evidence" value="ECO:0007669"/>
    <property type="project" value="UniProtKB-KW"/>
</dbReference>
<keyword evidence="9 15" id="KW-0540">Nuclease</keyword>
<dbReference type="HAMAP" id="MF_00104">
    <property type="entry name" value="RNase_III"/>
    <property type="match status" value="1"/>
</dbReference>
<dbReference type="GO" id="GO:0003725">
    <property type="term" value="F:double-stranded RNA binding"/>
    <property type="evidence" value="ECO:0007669"/>
    <property type="project" value="TreeGrafter"/>
</dbReference>
<evidence type="ECO:0000256" key="3">
    <source>
        <dbReference type="ARBA" id="ARBA00010183"/>
    </source>
</evidence>
<evidence type="ECO:0000313" key="19">
    <source>
        <dbReference type="Proteomes" id="UP000016638"/>
    </source>
</evidence>
<name>U2TRP7_9ACTN</name>
<evidence type="ECO:0000256" key="8">
    <source>
        <dbReference type="ARBA" id="ARBA00022694"/>
    </source>
</evidence>
<feature type="domain" description="RNase III" evidence="17">
    <location>
        <begin position="7"/>
        <end position="134"/>
    </location>
</feature>
<feature type="binding site" evidence="15">
    <location>
        <position position="47"/>
    </location>
    <ligand>
        <name>Mg(2+)</name>
        <dbReference type="ChEBI" id="CHEBI:18420"/>
    </ligand>
</feature>
<dbReference type="PANTHER" id="PTHR11207">
    <property type="entry name" value="RIBONUCLEASE III"/>
    <property type="match status" value="1"/>
</dbReference>
<dbReference type="InterPro" id="IPR014720">
    <property type="entry name" value="dsRBD_dom"/>
</dbReference>
<dbReference type="PROSITE" id="PS50142">
    <property type="entry name" value="RNASE_3_2"/>
    <property type="match status" value="1"/>
</dbReference>
<keyword evidence="14 15" id="KW-0694">RNA-binding</keyword>
<evidence type="ECO:0000256" key="6">
    <source>
        <dbReference type="ARBA" id="ARBA00022552"/>
    </source>
</evidence>
<dbReference type="GO" id="GO:0046872">
    <property type="term" value="F:metal ion binding"/>
    <property type="evidence" value="ECO:0007669"/>
    <property type="project" value="UniProtKB-KW"/>
</dbReference>
<dbReference type="GO" id="GO:0042802">
    <property type="term" value="F:identical protein binding"/>
    <property type="evidence" value="ECO:0007669"/>
    <property type="project" value="UniProtKB-ARBA"/>
</dbReference>
<keyword evidence="8 15" id="KW-0819">tRNA processing</keyword>
<evidence type="ECO:0000259" key="17">
    <source>
        <dbReference type="PROSITE" id="PS50142"/>
    </source>
</evidence>
<comment type="similarity">
    <text evidence="3">Belongs to the ribonuclease III family.</text>
</comment>
<dbReference type="GO" id="GO:0005737">
    <property type="term" value="C:cytoplasm"/>
    <property type="evidence" value="ECO:0007669"/>
    <property type="project" value="UniProtKB-SubCell"/>
</dbReference>
<reference evidence="18 19" key="1">
    <citation type="submission" date="2013-08" db="EMBL/GenBank/DDBJ databases">
        <authorList>
            <person name="Durkin A.S."/>
            <person name="Haft D.R."/>
            <person name="McCorrison J."/>
            <person name="Torralba M."/>
            <person name="Gillis M."/>
            <person name="Haft D.H."/>
            <person name="Methe B."/>
            <person name="Sutton G."/>
            <person name="Nelson K.E."/>
        </authorList>
    </citation>
    <scope>NUCLEOTIDE SEQUENCE [LARGE SCALE GENOMIC DNA]</scope>
    <source>
        <strain evidence="18 19">F0195</strain>
    </source>
</reference>
<evidence type="ECO:0000256" key="7">
    <source>
        <dbReference type="ARBA" id="ARBA00022664"/>
    </source>
</evidence>
<dbReference type="GO" id="GO:0004525">
    <property type="term" value="F:ribonuclease III activity"/>
    <property type="evidence" value="ECO:0007669"/>
    <property type="project" value="UniProtKB-UniRule"/>
</dbReference>
<dbReference type="GO" id="GO:0006364">
    <property type="term" value="P:rRNA processing"/>
    <property type="evidence" value="ECO:0007669"/>
    <property type="project" value="UniProtKB-UniRule"/>
</dbReference>
<proteinExistence type="inferred from homology"/>
<dbReference type="NCBIfam" id="TIGR02191">
    <property type="entry name" value="RNaseIII"/>
    <property type="match status" value="1"/>
</dbReference>
<dbReference type="EMBL" id="AWEZ01000043">
    <property type="protein sequence ID" value="ERL08748.1"/>
    <property type="molecule type" value="Genomic_DNA"/>
</dbReference>
<dbReference type="CDD" id="cd00593">
    <property type="entry name" value="RIBOc"/>
    <property type="match status" value="1"/>
</dbReference>
<dbReference type="PANTHER" id="PTHR11207:SF0">
    <property type="entry name" value="RIBONUCLEASE 3"/>
    <property type="match status" value="1"/>
</dbReference>
<dbReference type="PROSITE" id="PS00517">
    <property type="entry name" value="RNASE_3_1"/>
    <property type="match status" value="1"/>
</dbReference>
<comment type="subunit">
    <text evidence="4 15">Homodimer.</text>
</comment>
<feature type="domain" description="DRBM" evidence="16">
    <location>
        <begin position="160"/>
        <end position="229"/>
    </location>
</feature>
<keyword evidence="13 15" id="KW-0460">Magnesium</keyword>
<keyword evidence="7 15" id="KW-0507">mRNA processing</keyword>
<comment type="cofactor">
    <cofactor evidence="15">
        <name>Mg(2+)</name>
        <dbReference type="ChEBI" id="CHEBI:18420"/>
    </cofactor>
</comment>
<dbReference type="SMART" id="SM00535">
    <property type="entry name" value="RIBOc"/>
    <property type="match status" value="1"/>
</dbReference>
<evidence type="ECO:0000313" key="18">
    <source>
        <dbReference type="EMBL" id="ERL08748.1"/>
    </source>
</evidence>
<evidence type="ECO:0000256" key="5">
    <source>
        <dbReference type="ARBA" id="ARBA00022490"/>
    </source>
</evidence>
<dbReference type="AlphaFoldDB" id="U2TRP7"/>
<evidence type="ECO:0000256" key="11">
    <source>
        <dbReference type="ARBA" id="ARBA00022759"/>
    </source>
</evidence>
<keyword evidence="11 15" id="KW-0255">Endonuclease</keyword>
<protein>
    <recommendedName>
        <fullName evidence="15">Ribonuclease 3</fullName>
        <ecNumber evidence="15">3.1.26.3</ecNumber>
    </recommendedName>
    <alternativeName>
        <fullName evidence="15">Ribonuclease III</fullName>
        <shortName evidence="15">RNase III</shortName>
    </alternativeName>
</protein>
<feature type="binding site" evidence="15">
    <location>
        <position position="120"/>
    </location>
    <ligand>
        <name>Mg(2+)</name>
        <dbReference type="ChEBI" id="CHEBI:18420"/>
    </ligand>
</feature>
<keyword evidence="15" id="KW-0699">rRNA-binding</keyword>
<keyword evidence="19" id="KW-1185">Reference proteome</keyword>
<comment type="catalytic activity">
    <reaction evidence="1 15">
        <text>Endonucleolytic cleavage to 5'-phosphomonoester.</text>
        <dbReference type="EC" id="3.1.26.3"/>
    </reaction>
</comment>
<keyword evidence="12 15" id="KW-0378">Hydrolase</keyword>
<gene>
    <name evidence="15 18" type="primary">rnc</name>
    <name evidence="18" type="ORF">HMPREF1316_0298</name>
</gene>
<dbReference type="OrthoDB" id="9805026at2"/>
<dbReference type="Gene3D" id="3.30.160.20">
    <property type="match status" value="1"/>
</dbReference>
<dbReference type="SUPFAM" id="SSF69065">
    <property type="entry name" value="RNase III domain-like"/>
    <property type="match status" value="1"/>
</dbReference>
<keyword evidence="10 15" id="KW-0479">Metal-binding</keyword>
<dbReference type="STRING" id="1125712.HMPREF1316_0298"/>
<evidence type="ECO:0000256" key="14">
    <source>
        <dbReference type="ARBA" id="ARBA00022884"/>
    </source>
</evidence>
<dbReference type="SUPFAM" id="SSF54768">
    <property type="entry name" value="dsRNA-binding domain-like"/>
    <property type="match status" value="1"/>
</dbReference>
<evidence type="ECO:0000256" key="10">
    <source>
        <dbReference type="ARBA" id="ARBA00022723"/>
    </source>
</evidence>
<dbReference type="FunFam" id="1.10.1520.10:FF:000001">
    <property type="entry name" value="Ribonuclease 3"/>
    <property type="match status" value="1"/>
</dbReference>